<comment type="caution">
    <text evidence="2">The sequence shown here is derived from an EMBL/GenBank/DDBJ whole genome shotgun (WGS) entry which is preliminary data.</text>
</comment>
<name>A0AA38M2M3_9CUCU</name>
<gene>
    <name evidence="2" type="ORF">Zmor_028100</name>
</gene>
<evidence type="ECO:0000256" key="1">
    <source>
        <dbReference type="SAM" id="MobiDB-lite"/>
    </source>
</evidence>
<keyword evidence="3" id="KW-1185">Reference proteome</keyword>
<organism evidence="2 3">
    <name type="scientific">Zophobas morio</name>
    <dbReference type="NCBI Taxonomy" id="2755281"/>
    <lineage>
        <taxon>Eukaryota</taxon>
        <taxon>Metazoa</taxon>
        <taxon>Ecdysozoa</taxon>
        <taxon>Arthropoda</taxon>
        <taxon>Hexapoda</taxon>
        <taxon>Insecta</taxon>
        <taxon>Pterygota</taxon>
        <taxon>Neoptera</taxon>
        <taxon>Endopterygota</taxon>
        <taxon>Coleoptera</taxon>
        <taxon>Polyphaga</taxon>
        <taxon>Cucujiformia</taxon>
        <taxon>Tenebrionidae</taxon>
        <taxon>Zophobas</taxon>
    </lineage>
</organism>
<reference evidence="2" key="1">
    <citation type="journal article" date="2023" name="G3 (Bethesda)">
        <title>Whole genome assemblies of Zophobas morio and Tenebrio molitor.</title>
        <authorList>
            <person name="Kaur S."/>
            <person name="Stinson S.A."/>
            <person name="diCenzo G.C."/>
        </authorList>
    </citation>
    <scope>NUCLEOTIDE SEQUENCE</scope>
    <source>
        <strain evidence="2">QUZm001</strain>
    </source>
</reference>
<proteinExistence type="predicted"/>
<feature type="compositionally biased region" description="Pro residues" evidence="1">
    <location>
        <begin position="32"/>
        <end position="47"/>
    </location>
</feature>
<protein>
    <submittedName>
        <fullName evidence="2">Uncharacterized protein</fullName>
    </submittedName>
</protein>
<feature type="compositionally biased region" description="Basic and acidic residues" evidence="1">
    <location>
        <begin position="74"/>
        <end position="101"/>
    </location>
</feature>
<dbReference type="Proteomes" id="UP001168821">
    <property type="component" value="Unassembled WGS sequence"/>
</dbReference>
<accession>A0AA38M2M3</accession>
<feature type="region of interest" description="Disordered" evidence="1">
    <location>
        <begin position="20"/>
        <end position="101"/>
    </location>
</feature>
<sequence>MQPDKDDALGATATADLVSMSYDGQWRRAHAPPAPSPTKPPPPPHVQPPMIRAIPVRANFPKSRPAGRGGRVARSRDPKAARRCLPDGPRRKRKSEEPEAG</sequence>
<dbReference type="EMBL" id="JALNTZ010000009">
    <property type="protein sequence ID" value="KAJ3641600.1"/>
    <property type="molecule type" value="Genomic_DNA"/>
</dbReference>
<dbReference type="AlphaFoldDB" id="A0AA38M2M3"/>
<evidence type="ECO:0000313" key="3">
    <source>
        <dbReference type="Proteomes" id="UP001168821"/>
    </source>
</evidence>
<evidence type="ECO:0000313" key="2">
    <source>
        <dbReference type="EMBL" id="KAJ3641600.1"/>
    </source>
</evidence>